<evidence type="ECO:0000256" key="1">
    <source>
        <dbReference type="SAM" id="Phobius"/>
    </source>
</evidence>
<dbReference type="RefSeq" id="WP_268754469.1">
    <property type="nucleotide sequence ID" value="NZ_CP113836.1"/>
</dbReference>
<gene>
    <name evidence="2" type="ORF">ORV05_25135</name>
</gene>
<keyword evidence="1" id="KW-0472">Membrane</keyword>
<keyword evidence="3" id="KW-1185">Reference proteome</keyword>
<reference evidence="2" key="1">
    <citation type="submission" date="2022-11" db="EMBL/GenBank/DDBJ databases">
        <authorList>
            <person name="Mo P."/>
        </authorList>
    </citation>
    <scope>NUCLEOTIDE SEQUENCE</scope>
    <source>
        <strain evidence="2">HUAS 11-8</strain>
    </source>
</reference>
<feature type="transmembrane region" description="Helical" evidence="1">
    <location>
        <begin position="6"/>
        <end position="28"/>
    </location>
</feature>
<keyword evidence="1" id="KW-1133">Transmembrane helix</keyword>
<evidence type="ECO:0000313" key="3">
    <source>
        <dbReference type="Proteomes" id="UP001163203"/>
    </source>
</evidence>
<dbReference type="Proteomes" id="UP001163203">
    <property type="component" value="Chromosome"/>
</dbReference>
<accession>A0ABY7AWZ0</accession>
<evidence type="ECO:0000313" key="2">
    <source>
        <dbReference type="EMBL" id="WAL64242.1"/>
    </source>
</evidence>
<sequence length="238" mass="26568">MSAGAVIAIAVGGTLLMAAGITWMVLAINRSNGRDEQAILARLRDELPKRGWIYEERNDSYADVFNAQPAFKLRNPLEPLVAPPEALGARHVITGVHRGRPFLIAEFDVRHKGQRFPTGAVWMRLPEGRPPLTVRQVIRAQSRIRSAIGQRDMQLGHPGFDERFEITTESEPFARAVLTPQVVNFLMNAPRQVTGFAVYGDHFDLHDIIDDHRDPAELVPALDLRCDLLDLIPASVWA</sequence>
<keyword evidence="1" id="KW-0812">Transmembrane</keyword>
<organism evidence="2 3">
    <name type="scientific">Amycolatopsis cynarae</name>
    <dbReference type="NCBI Taxonomy" id="2995223"/>
    <lineage>
        <taxon>Bacteria</taxon>
        <taxon>Bacillati</taxon>
        <taxon>Actinomycetota</taxon>
        <taxon>Actinomycetes</taxon>
        <taxon>Pseudonocardiales</taxon>
        <taxon>Pseudonocardiaceae</taxon>
        <taxon>Amycolatopsis</taxon>
    </lineage>
</organism>
<protein>
    <recommendedName>
        <fullName evidence="4">DUF3137 domain-containing protein</fullName>
    </recommendedName>
</protein>
<name>A0ABY7AWZ0_9PSEU</name>
<evidence type="ECO:0008006" key="4">
    <source>
        <dbReference type="Google" id="ProtNLM"/>
    </source>
</evidence>
<dbReference type="EMBL" id="CP113836">
    <property type="protein sequence ID" value="WAL64242.1"/>
    <property type="molecule type" value="Genomic_DNA"/>
</dbReference>
<proteinExistence type="predicted"/>